<reference evidence="1" key="1">
    <citation type="submission" date="2021-03" db="EMBL/GenBank/DDBJ databases">
        <authorList>
            <person name="Jaffe A."/>
        </authorList>
    </citation>
    <scope>NUCLEOTIDE SEQUENCE</scope>
    <source>
        <strain evidence="1">RIFCSPLOWO2_01_FULL_AR10_48_17</strain>
    </source>
</reference>
<accession>A0A8T4LEM7</accession>
<evidence type="ECO:0000313" key="1">
    <source>
        <dbReference type="EMBL" id="MBS3061745.1"/>
    </source>
</evidence>
<sequence>MRKRYDSHAKPAPWHRRPKEVRAAIQNRRPKGLGSRLGRGLAPVPAADWVGREARWVKNRQTLEQDFPGFFTTRFFSRLPRLGGRGEGEVRRFVPKEPFVSSSGIKWNSLAVKKFKKGARSNPQNQARTLYSLNLMMKYLSSTGRLPKADFEIRIPEAITIKGPFLVMRDLSGERLVVADKLTPSHFEAVKVAISALGRQISLGSNQWIHLFTQAGLEYPTPDFIPSNIIANVKGDRITRIWIIDQFRDRHGAEPRFRRESVRRIREKWVVPAPVQVRKTRFPTNN</sequence>
<evidence type="ECO:0000313" key="2">
    <source>
        <dbReference type="Proteomes" id="UP000675968"/>
    </source>
</evidence>
<gene>
    <name evidence="1" type="ORF">J4215_04140</name>
</gene>
<proteinExistence type="predicted"/>
<dbReference type="Proteomes" id="UP000675968">
    <property type="component" value="Unassembled WGS sequence"/>
</dbReference>
<protein>
    <submittedName>
        <fullName evidence="1">Uncharacterized protein</fullName>
    </submittedName>
</protein>
<reference evidence="1" key="2">
    <citation type="submission" date="2021-05" db="EMBL/GenBank/DDBJ databases">
        <title>Protein family content uncovers lineage relationships and bacterial pathway maintenance mechanisms in DPANN archaea.</title>
        <authorList>
            <person name="Castelle C.J."/>
            <person name="Meheust R."/>
            <person name="Jaffe A.L."/>
            <person name="Seitz K."/>
            <person name="Gong X."/>
            <person name="Baker B.J."/>
            <person name="Banfield J.F."/>
        </authorList>
    </citation>
    <scope>NUCLEOTIDE SEQUENCE</scope>
    <source>
        <strain evidence="1">RIFCSPLOWO2_01_FULL_AR10_48_17</strain>
    </source>
</reference>
<name>A0A8T4LEM7_9ARCH</name>
<organism evidence="1 2">
    <name type="scientific">Candidatus Iainarchaeum sp</name>
    <dbReference type="NCBI Taxonomy" id="3101447"/>
    <lineage>
        <taxon>Archaea</taxon>
        <taxon>Candidatus Iainarchaeota</taxon>
        <taxon>Candidatus Iainarchaeia</taxon>
        <taxon>Candidatus Iainarchaeales</taxon>
        <taxon>Candidatus Iainarchaeaceae</taxon>
        <taxon>Candidatus Iainarchaeum</taxon>
    </lineage>
</organism>
<dbReference type="EMBL" id="JAGVWC010000010">
    <property type="protein sequence ID" value="MBS3061745.1"/>
    <property type="molecule type" value="Genomic_DNA"/>
</dbReference>
<dbReference type="AlphaFoldDB" id="A0A8T4LEM7"/>
<comment type="caution">
    <text evidence="1">The sequence shown here is derived from an EMBL/GenBank/DDBJ whole genome shotgun (WGS) entry which is preliminary data.</text>
</comment>